<dbReference type="AlphaFoldDB" id="A0A4Z2GIF9"/>
<gene>
    <name evidence="2" type="ORF">EYF80_036705</name>
</gene>
<evidence type="ECO:0000313" key="2">
    <source>
        <dbReference type="EMBL" id="TNN53070.1"/>
    </source>
</evidence>
<protein>
    <submittedName>
        <fullName evidence="2">Uncharacterized protein</fullName>
    </submittedName>
</protein>
<evidence type="ECO:0000256" key="1">
    <source>
        <dbReference type="SAM" id="MobiDB-lite"/>
    </source>
</evidence>
<comment type="caution">
    <text evidence="2">The sequence shown here is derived from an EMBL/GenBank/DDBJ whole genome shotgun (WGS) entry which is preliminary data.</text>
</comment>
<feature type="region of interest" description="Disordered" evidence="1">
    <location>
        <begin position="72"/>
        <end position="107"/>
    </location>
</feature>
<keyword evidence="3" id="KW-1185">Reference proteome</keyword>
<name>A0A4Z2GIF9_9TELE</name>
<proteinExistence type="predicted"/>
<accession>A0A4Z2GIF9</accession>
<sequence>MLKGEFGRSSPLRCGAVKLQCPLVADRHHGSAFTEPVVQKVMVKEIGGFSVQRYYFYLQAARRRCFPELNRSSCGDEPESSLPLPVPEPNPVQGAPGTGSWPGAAAGKMRNVPQNAAILISPLHPGLIFRQRPIPNLLPNEPEQHHRSFKEQQPPSRHGDR</sequence>
<dbReference type="Proteomes" id="UP000314294">
    <property type="component" value="Unassembled WGS sequence"/>
</dbReference>
<feature type="region of interest" description="Disordered" evidence="1">
    <location>
        <begin position="134"/>
        <end position="161"/>
    </location>
</feature>
<reference evidence="2 3" key="1">
    <citation type="submission" date="2019-03" db="EMBL/GenBank/DDBJ databases">
        <title>First draft genome of Liparis tanakae, snailfish: a comprehensive survey of snailfish specific genes.</title>
        <authorList>
            <person name="Kim W."/>
            <person name="Song I."/>
            <person name="Jeong J.-H."/>
            <person name="Kim D."/>
            <person name="Kim S."/>
            <person name="Ryu S."/>
            <person name="Song J.Y."/>
            <person name="Lee S.K."/>
        </authorList>
    </citation>
    <scope>NUCLEOTIDE SEQUENCE [LARGE SCALE GENOMIC DNA]</scope>
    <source>
        <tissue evidence="2">Muscle</tissue>
    </source>
</reference>
<evidence type="ECO:0000313" key="3">
    <source>
        <dbReference type="Proteomes" id="UP000314294"/>
    </source>
</evidence>
<dbReference type="EMBL" id="SRLO01000527">
    <property type="protein sequence ID" value="TNN53070.1"/>
    <property type="molecule type" value="Genomic_DNA"/>
</dbReference>
<organism evidence="2 3">
    <name type="scientific">Liparis tanakae</name>
    <name type="common">Tanaka's snailfish</name>
    <dbReference type="NCBI Taxonomy" id="230148"/>
    <lineage>
        <taxon>Eukaryota</taxon>
        <taxon>Metazoa</taxon>
        <taxon>Chordata</taxon>
        <taxon>Craniata</taxon>
        <taxon>Vertebrata</taxon>
        <taxon>Euteleostomi</taxon>
        <taxon>Actinopterygii</taxon>
        <taxon>Neopterygii</taxon>
        <taxon>Teleostei</taxon>
        <taxon>Neoteleostei</taxon>
        <taxon>Acanthomorphata</taxon>
        <taxon>Eupercaria</taxon>
        <taxon>Perciformes</taxon>
        <taxon>Cottioidei</taxon>
        <taxon>Cottales</taxon>
        <taxon>Liparidae</taxon>
        <taxon>Liparis</taxon>
    </lineage>
</organism>